<evidence type="ECO:0000313" key="1">
    <source>
        <dbReference type="EMBL" id="CAG8828373.1"/>
    </source>
</evidence>
<organism evidence="1 2">
    <name type="scientific">Racocetra persica</name>
    <dbReference type="NCBI Taxonomy" id="160502"/>
    <lineage>
        <taxon>Eukaryota</taxon>
        <taxon>Fungi</taxon>
        <taxon>Fungi incertae sedis</taxon>
        <taxon>Mucoromycota</taxon>
        <taxon>Glomeromycotina</taxon>
        <taxon>Glomeromycetes</taxon>
        <taxon>Diversisporales</taxon>
        <taxon>Gigasporaceae</taxon>
        <taxon>Racocetra</taxon>
    </lineage>
</organism>
<reference evidence="1" key="1">
    <citation type="submission" date="2021-06" db="EMBL/GenBank/DDBJ databases">
        <authorList>
            <person name="Kallberg Y."/>
            <person name="Tangrot J."/>
            <person name="Rosling A."/>
        </authorList>
    </citation>
    <scope>NUCLEOTIDE SEQUENCE</scope>
    <source>
        <strain evidence="1">MA461A</strain>
    </source>
</reference>
<dbReference type="Proteomes" id="UP000789920">
    <property type="component" value="Unassembled WGS sequence"/>
</dbReference>
<proteinExistence type="predicted"/>
<evidence type="ECO:0000313" key="2">
    <source>
        <dbReference type="Proteomes" id="UP000789920"/>
    </source>
</evidence>
<feature type="non-terminal residue" evidence="1">
    <location>
        <position position="1"/>
    </location>
</feature>
<keyword evidence="2" id="KW-1185">Reference proteome</keyword>
<name>A0ACA9S5M5_9GLOM</name>
<gene>
    <name evidence="1" type="ORF">RPERSI_LOCUS27228</name>
</gene>
<sequence length="112" mass="13943">DIATQNLDYDYKPKELNDKNWKEKMAQYKIYDELQLDIKEKELCIEYKYPYNEKKLLNRYCNKCYEKAPKYQIYEIEKEEFIPSKKLKVTTEIEEFNFEKIERTEIEQMNKK</sequence>
<protein>
    <submittedName>
        <fullName evidence="1">27990_t:CDS:1</fullName>
    </submittedName>
</protein>
<accession>A0ACA9S5M5</accession>
<dbReference type="EMBL" id="CAJVQC010095391">
    <property type="protein sequence ID" value="CAG8828373.1"/>
    <property type="molecule type" value="Genomic_DNA"/>
</dbReference>
<comment type="caution">
    <text evidence="1">The sequence shown here is derived from an EMBL/GenBank/DDBJ whole genome shotgun (WGS) entry which is preliminary data.</text>
</comment>